<comment type="caution">
    <text evidence="2">The sequence shown here is derived from an EMBL/GenBank/DDBJ whole genome shotgun (WGS) entry which is preliminary data.</text>
</comment>
<dbReference type="Pfam" id="PF25027">
    <property type="entry name" value="EGF1_RECK"/>
    <property type="match status" value="1"/>
</dbReference>
<dbReference type="SMART" id="SM00280">
    <property type="entry name" value="KAZAL"/>
    <property type="match status" value="2"/>
</dbReference>
<dbReference type="Pfam" id="PF07648">
    <property type="entry name" value="Kazal_2"/>
    <property type="match status" value="2"/>
</dbReference>
<gene>
    <name evidence="2" type="ORF">CUNI_LOCUS15341</name>
</gene>
<dbReference type="Pfam" id="PF23298">
    <property type="entry name" value="FZ_RECK"/>
    <property type="match status" value="1"/>
</dbReference>
<reference evidence="2" key="1">
    <citation type="submission" date="2021-04" db="EMBL/GenBank/DDBJ databases">
        <authorList>
            <consortium name="Molecular Ecology Group"/>
        </authorList>
    </citation>
    <scope>NUCLEOTIDE SEQUENCE</scope>
</reference>
<dbReference type="InterPro" id="IPR056977">
    <property type="entry name" value="FnI_RECK"/>
</dbReference>
<dbReference type="InterPro" id="IPR056976">
    <property type="entry name" value="EGF1_RECK"/>
</dbReference>
<dbReference type="OrthoDB" id="5956770at2759"/>
<dbReference type="InterPro" id="IPR039016">
    <property type="entry name" value="RECK"/>
</dbReference>
<dbReference type="GO" id="GO:0030198">
    <property type="term" value="P:extracellular matrix organization"/>
    <property type="evidence" value="ECO:0007669"/>
    <property type="project" value="TreeGrafter"/>
</dbReference>
<dbReference type="Pfam" id="PF23332">
    <property type="entry name" value="CC4_RECK"/>
    <property type="match status" value="2"/>
</dbReference>
<organism evidence="2 3">
    <name type="scientific">Candidula unifasciata</name>
    <dbReference type="NCBI Taxonomy" id="100452"/>
    <lineage>
        <taxon>Eukaryota</taxon>
        <taxon>Metazoa</taxon>
        <taxon>Spiralia</taxon>
        <taxon>Lophotrochozoa</taxon>
        <taxon>Mollusca</taxon>
        <taxon>Gastropoda</taxon>
        <taxon>Heterobranchia</taxon>
        <taxon>Euthyneura</taxon>
        <taxon>Panpulmonata</taxon>
        <taxon>Eupulmonata</taxon>
        <taxon>Stylommatophora</taxon>
        <taxon>Helicina</taxon>
        <taxon>Helicoidea</taxon>
        <taxon>Geomitridae</taxon>
        <taxon>Candidula</taxon>
    </lineage>
</organism>
<dbReference type="CDD" id="cd00104">
    <property type="entry name" value="KAZAL_FS"/>
    <property type="match status" value="1"/>
</dbReference>
<dbReference type="Gene3D" id="3.30.60.30">
    <property type="match status" value="2"/>
</dbReference>
<evidence type="ECO:0000313" key="3">
    <source>
        <dbReference type="Proteomes" id="UP000678393"/>
    </source>
</evidence>
<dbReference type="EMBL" id="CAJHNH020003670">
    <property type="protein sequence ID" value="CAG5129783.1"/>
    <property type="molecule type" value="Genomic_DNA"/>
</dbReference>
<dbReference type="Pfam" id="PF25028">
    <property type="entry name" value="FnI_RECK"/>
    <property type="match status" value="1"/>
</dbReference>
<accession>A0A8S3ZJX6</accession>
<dbReference type="InterPro" id="IPR002350">
    <property type="entry name" value="Kazal_dom"/>
</dbReference>
<dbReference type="GO" id="GO:0008191">
    <property type="term" value="F:metalloendopeptidase inhibitor activity"/>
    <property type="evidence" value="ECO:0007669"/>
    <property type="project" value="InterPro"/>
</dbReference>
<dbReference type="InterPro" id="IPR036058">
    <property type="entry name" value="Kazal_dom_sf"/>
</dbReference>
<dbReference type="AlphaFoldDB" id="A0A8S3ZJX6"/>
<dbReference type="Proteomes" id="UP000678393">
    <property type="component" value="Unassembled WGS sequence"/>
</dbReference>
<proteinExistence type="predicted"/>
<evidence type="ECO:0000313" key="2">
    <source>
        <dbReference type="EMBL" id="CAG5129783.1"/>
    </source>
</evidence>
<protein>
    <recommendedName>
        <fullName evidence="1">Kazal-like domain-containing protein</fullName>
    </recommendedName>
</protein>
<dbReference type="InterPro" id="IPR056979">
    <property type="entry name" value="FZ_RECK"/>
</dbReference>
<evidence type="ECO:0000259" key="1">
    <source>
        <dbReference type="PROSITE" id="PS51465"/>
    </source>
</evidence>
<feature type="domain" description="Kazal-like" evidence="1">
    <location>
        <begin position="577"/>
        <end position="641"/>
    </location>
</feature>
<sequence>MSCSSFCKIIGLSLRCHSDGFMMSYTCCFSDSEIGRMPMGFARTSTTFCPSEVVTFPAPNCKNESLFNCTLVLSVCLCCVCLCCFLCESFLCVNVCAENKDGLMKLCRESSEPSLYACIQRQEAGNQCCSKATASCGVVCRGIYITGGGSTRATRTILAQHCNSGNKPVEQCVHKQWHPQSGNSENYLPCCDKAQTSHCRSTCRTVLQTVMSEDDIVDELIQACSQPQPTDPLWQCFLNNPNTKKNDTTPMARIDNAKLQCCGKASSHRCRDLCTQTYKSGWSYHTEFDSSCSYMQPVSTVESNLHNCLADVDQPCKLGCRGLSFCSNFNHRPTELFRSCTTEADDSAYKVYNSWKNGVIHLPQMTIPVKDISQCKPAMWKAMACALEIKPCSSQQSLFTLCKEDCLFILTKCVDATKLSGDKTVPALCNALPSKHIPGACISMDAYLYESPHASHTLEVNHPCNPNPCSVDEVCLVRRRKCKHSDDCLPYVCHRACPLGQVSKVLVPKGSSVRLANLNEALSEEDCHVTCHCSSRGHIENCKPLICLRRDMCVLGHDNTREHGEQFTVDGSQCICYAGKVLCSRRSCQPDSHSPLYTGMPGNCPTEYAPVCGSNGRTYPNSCMAKCAGVTNIIANKACSDEDVCTHKPCPTGLKCVPRHQTCLNEMPGDYCPQFECVDEIEGCNSHVHDPACSSTKEEFTNICMLFTHRRTLGYRGHCQSSCSDVGVVCGHDGETYSSECAAKAARVTVDYFSRCRAFGNLTAGKTTKTLSCSRVKCPPVYPSDCVGIVPPGACCPICATQLKLLWDPRLMSAAAAHTPSKVISTMDVLNSLSDHVSLVECDIFGYVSVNGELIVIIAPVVTNPSGLQVEACQSEAGRIHSLLKIGSPNIVSYLTLSPLLLSTLERSTVTLHTLNSMYISDPYSPSDSGDSSLSIHASDFPSRSVFVMFVIVVCFLSREWL</sequence>
<dbReference type="SUPFAM" id="SSF57603">
    <property type="entry name" value="FnI-like domain"/>
    <property type="match status" value="1"/>
</dbReference>
<dbReference type="PROSITE" id="PS51465">
    <property type="entry name" value="KAZAL_2"/>
    <property type="match status" value="1"/>
</dbReference>
<dbReference type="GO" id="GO:0005886">
    <property type="term" value="C:plasma membrane"/>
    <property type="evidence" value="ECO:0007669"/>
    <property type="project" value="TreeGrafter"/>
</dbReference>
<dbReference type="PANTHER" id="PTHR13487:SF3">
    <property type="entry name" value="REVERSION-INDUCING CYSTEINE-RICH PROTEIN WITH KAZAL MOTIFS"/>
    <property type="match status" value="1"/>
</dbReference>
<dbReference type="PANTHER" id="PTHR13487">
    <property type="entry name" value="SERINE PROTEASE INHIBITOR"/>
    <property type="match status" value="1"/>
</dbReference>
<name>A0A8S3ZJX6_9EUPU</name>
<dbReference type="InterPro" id="IPR056978">
    <property type="entry name" value="CC4_RECK"/>
</dbReference>
<keyword evidence="3" id="KW-1185">Reference proteome</keyword>
<dbReference type="SUPFAM" id="SSF100895">
    <property type="entry name" value="Kazal-type serine protease inhibitors"/>
    <property type="match status" value="2"/>
</dbReference>
<dbReference type="PROSITE" id="PS00282">
    <property type="entry name" value="KAZAL_1"/>
    <property type="match status" value="1"/>
</dbReference>